<name>A0A2U1QHY1_ARTAN</name>
<dbReference type="Proteomes" id="UP000245207">
    <property type="component" value="Unassembled WGS sequence"/>
</dbReference>
<protein>
    <submittedName>
        <fullName evidence="1">SPX domain-containing membrane protein</fullName>
    </submittedName>
</protein>
<gene>
    <name evidence="1" type="ORF">CTI12_AA027580</name>
</gene>
<keyword evidence="2" id="KW-1185">Reference proteome</keyword>
<organism evidence="1 2">
    <name type="scientific">Artemisia annua</name>
    <name type="common">Sweet wormwood</name>
    <dbReference type="NCBI Taxonomy" id="35608"/>
    <lineage>
        <taxon>Eukaryota</taxon>
        <taxon>Viridiplantae</taxon>
        <taxon>Streptophyta</taxon>
        <taxon>Embryophyta</taxon>
        <taxon>Tracheophyta</taxon>
        <taxon>Spermatophyta</taxon>
        <taxon>Magnoliopsida</taxon>
        <taxon>eudicotyledons</taxon>
        <taxon>Gunneridae</taxon>
        <taxon>Pentapetalae</taxon>
        <taxon>asterids</taxon>
        <taxon>campanulids</taxon>
        <taxon>Asterales</taxon>
        <taxon>Asteraceae</taxon>
        <taxon>Asteroideae</taxon>
        <taxon>Anthemideae</taxon>
        <taxon>Artemisiinae</taxon>
        <taxon>Artemisia</taxon>
    </lineage>
</organism>
<dbReference type="OrthoDB" id="5588846at2759"/>
<comment type="caution">
    <text evidence="1">The sequence shown here is derived from an EMBL/GenBank/DDBJ whole genome shotgun (WGS) entry which is preliminary data.</text>
</comment>
<sequence length="143" mass="16977">MYARFQEELDSLWDAYTMHQDTECGKTVNAFGKKMKDKQIEEWQGTMIYGAYKSKGYCCINYKLMNKKVKQYDHHIKTGVYEHRYVLKDFYRIVFKRLFVLYLLEQQGILGSIIAKLAEQQDMPQIKSDLPKIASLREADRDI</sequence>
<dbReference type="AlphaFoldDB" id="A0A2U1QHY1"/>
<dbReference type="STRING" id="35608.A0A2U1QHY1"/>
<dbReference type="EMBL" id="PKPP01000112">
    <property type="protein sequence ID" value="PWA97604.1"/>
    <property type="molecule type" value="Genomic_DNA"/>
</dbReference>
<evidence type="ECO:0000313" key="1">
    <source>
        <dbReference type="EMBL" id="PWA97604.1"/>
    </source>
</evidence>
<accession>A0A2U1QHY1</accession>
<reference evidence="1 2" key="1">
    <citation type="journal article" date="2018" name="Mol. Plant">
        <title>The genome of Artemisia annua provides insight into the evolution of Asteraceae family and artemisinin biosynthesis.</title>
        <authorList>
            <person name="Shen Q."/>
            <person name="Zhang L."/>
            <person name="Liao Z."/>
            <person name="Wang S."/>
            <person name="Yan T."/>
            <person name="Shi P."/>
            <person name="Liu M."/>
            <person name="Fu X."/>
            <person name="Pan Q."/>
            <person name="Wang Y."/>
            <person name="Lv Z."/>
            <person name="Lu X."/>
            <person name="Zhang F."/>
            <person name="Jiang W."/>
            <person name="Ma Y."/>
            <person name="Chen M."/>
            <person name="Hao X."/>
            <person name="Li L."/>
            <person name="Tang Y."/>
            <person name="Lv G."/>
            <person name="Zhou Y."/>
            <person name="Sun X."/>
            <person name="Brodelius P.E."/>
            <person name="Rose J.K.C."/>
            <person name="Tang K."/>
        </authorList>
    </citation>
    <scope>NUCLEOTIDE SEQUENCE [LARGE SCALE GENOMIC DNA]</scope>
    <source>
        <strain evidence="2">cv. Huhao1</strain>
        <tissue evidence="1">Leaf</tissue>
    </source>
</reference>
<evidence type="ECO:0000313" key="2">
    <source>
        <dbReference type="Proteomes" id="UP000245207"/>
    </source>
</evidence>
<proteinExistence type="predicted"/>